<evidence type="ECO:0000256" key="4">
    <source>
        <dbReference type="ARBA" id="ARBA00023163"/>
    </source>
</evidence>
<dbReference type="EMBL" id="FMDN01000013">
    <property type="protein sequence ID" value="SCG59333.1"/>
    <property type="molecule type" value="Genomic_DNA"/>
</dbReference>
<dbReference type="InterPro" id="IPR009057">
    <property type="entry name" value="Homeodomain-like_sf"/>
</dbReference>
<dbReference type="InterPro" id="IPR036271">
    <property type="entry name" value="Tet_transcr_reg_TetR-rel_C_sf"/>
</dbReference>
<dbReference type="GO" id="GO:0000976">
    <property type="term" value="F:transcription cis-regulatory region binding"/>
    <property type="evidence" value="ECO:0007669"/>
    <property type="project" value="TreeGrafter"/>
</dbReference>
<dbReference type="InterPro" id="IPR001647">
    <property type="entry name" value="HTH_TetR"/>
</dbReference>
<keyword evidence="8" id="KW-1185">Reference proteome</keyword>
<sequence length="203" mass="22401">MPRRVDHAERRGHLVVALLRVAARHGLHAVTMRSVAAEAGVSLRLVQYYFDTKAELLLAALRQLEQQSSQRWAARVAALPQDTDPRAVVEAFLAEALPTDGASRDFHLVWTSYAVLAMTDPDLAAQPFVDGPRRLETHLADILRRAQDQGRLPAGREPAAEATRLLALTHGLGTSLLVGHHSVDTARDAVTYHLDQLFTEVER</sequence>
<evidence type="ECO:0000256" key="2">
    <source>
        <dbReference type="ARBA" id="ARBA00023015"/>
    </source>
</evidence>
<name>A0A1C5IMG4_9ACTN</name>
<evidence type="ECO:0000259" key="6">
    <source>
        <dbReference type="PROSITE" id="PS50977"/>
    </source>
</evidence>
<dbReference type="PANTHER" id="PTHR30055">
    <property type="entry name" value="HTH-TYPE TRANSCRIPTIONAL REGULATOR RUTR"/>
    <property type="match status" value="1"/>
</dbReference>
<keyword evidence="1" id="KW-0678">Repressor</keyword>
<dbReference type="STRING" id="47864.GA0070560_113101"/>
<dbReference type="SUPFAM" id="SSF46689">
    <property type="entry name" value="Homeodomain-like"/>
    <property type="match status" value="1"/>
</dbReference>
<reference evidence="8" key="1">
    <citation type="submission" date="2016-06" db="EMBL/GenBank/DDBJ databases">
        <authorList>
            <person name="Varghese N."/>
        </authorList>
    </citation>
    <scope>NUCLEOTIDE SEQUENCE [LARGE SCALE GENOMIC DNA]</scope>
    <source>
        <strain evidence="8">DSM 43171</strain>
    </source>
</reference>
<proteinExistence type="predicted"/>
<dbReference type="PROSITE" id="PS50977">
    <property type="entry name" value="HTH_TETR_2"/>
    <property type="match status" value="1"/>
</dbReference>
<dbReference type="Pfam" id="PF00440">
    <property type="entry name" value="TetR_N"/>
    <property type="match status" value="1"/>
</dbReference>
<dbReference type="InterPro" id="IPR039538">
    <property type="entry name" value="BetI_C"/>
</dbReference>
<evidence type="ECO:0000313" key="7">
    <source>
        <dbReference type="EMBL" id="SCG59333.1"/>
    </source>
</evidence>
<evidence type="ECO:0000256" key="5">
    <source>
        <dbReference type="PROSITE-ProRule" id="PRU00335"/>
    </source>
</evidence>
<keyword evidence="2" id="KW-0805">Transcription regulation</keyword>
<dbReference type="Gene3D" id="1.10.357.10">
    <property type="entry name" value="Tetracycline Repressor, domain 2"/>
    <property type="match status" value="1"/>
</dbReference>
<dbReference type="RefSeq" id="WP_091298803.1">
    <property type="nucleotide sequence ID" value="NZ_FMDN01000013.1"/>
</dbReference>
<evidence type="ECO:0000256" key="3">
    <source>
        <dbReference type="ARBA" id="ARBA00023125"/>
    </source>
</evidence>
<keyword evidence="4" id="KW-0804">Transcription</keyword>
<gene>
    <name evidence="7" type="ORF">GA0070560_113101</name>
</gene>
<evidence type="ECO:0000256" key="1">
    <source>
        <dbReference type="ARBA" id="ARBA00022491"/>
    </source>
</evidence>
<dbReference type="Proteomes" id="UP000199408">
    <property type="component" value="Unassembled WGS sequence"/>
</dbReference>
<dbReference type="OrthoDB" id="9816296at2"/>
<feature type="DNA-binding region" description="H-T-H motif" evidence="5">
    <location>
        <begin position="31"/>
        <end position="50"/>
    </location>
</feature>
<keyword evidence="3 5" id="KW-0238">DNA-binding</keyword>
<organism evidence="7 8">
    <name type="scientific">Micromonospora halophytica</name>
    <dbReference type="NCBI Taxonomy" id="47864"/>
    <lineage>
        <taxon>Bacteria</taxon>
        <taxon>Bacillati</taxon>
        <taxon>Actinomycetota</taxon>
        <taxon>Actinomycetes</taxon>
        <taxon>Micromonosporales</taxon>
        <taxon>Micromonosporaceae</taxon>
        <taxon>Micromonospora</taxon>
    </lineage>
</organism>
<feature type="domain" description="HTH tetR-type" evidence="6">
    <location>
        <begin position="8"/>
        <end position="68"/>
    </location>
</feature>
<dbReference type="AlphaFoldDB" id="A0A1C5IMG4"/>
<evidence type="ECO:0000313" key="8">
    <source>
        <dbReference type="Proteomes" id="UP000199408"/>
    </source>
</evidence>
<dbReference type="InterPro" id="IPR050109">
    <property type="entry name" value="HTH-type_TetR-like_transc_reg"/>
</dbReference>
<accession>A0A1C5IMG4</accession>
<protein>
    <submittedName>
        <fullName evidence="7">Transcriptional regulator, TetR family</fullName>
    </submittedName>
</protein>
<dbReference type="SUPFAM" id="SSF48498">
    <property type="entry name" value="Tetracyclin repressor-like, C-terminal domain"/>
    <property type="match status" value="1"/>
</dbReference>
<dbReference type="GO" id="GO:0003700">
    <property type="term" value="F:DNA-binding transcription factor activity"/>
    <property type="evidence" value="ECO:0007669"/>
    <property type="project" value="TreeGrafter"/>
</dbReference>
<dbReference type="Pfam" id="PF13977">
    <property type="entry name" value="TetR_C_6"/>
    <property type="match status" value="1"/>
</dbReference>
<dbReference type="PANTHER" id="PTHR30055:SF228">
    <property type="entry name" value="TRANSCRIPTIONAL REGULATOR-RELATED"/>
    <property type="match status" value="1"/>
</dbReference>